<evidence type="ECO:0000313" key="2">
    <source>
        <dbReference type="Proteomes" id="UP001607303"/>
    </source>
</evidence>
<gene>
    <name evidence="1" type="ORF">V1477_005149</name>
</gene>
<accession>A0ABD2CPR5</accession>
<organism evidence="1 2">
    <name type="scientific">Vespula maculifrons</name>
    <name type="common">Eastern yellow jacket</name>
    <name type="synonym">Wasp</name>
    <dbReference type="NCBI Taxonomy" id="7453"/>
    <lineage>
        <taxon>Eukaryota</taxon>
        <taxon>Metazoa</taxon>
        <taxon>Ecdysozoa</taxon>
        <taxon>Arthropoda</taxon>
        <taxon>Hexapoda</taxon>
        <taxon>Insecta</taxon>
        <taxon>Pterygota</taxon>
        <taxon>Neoptera</taxon>
        <taxon>Endopterygota</taxon>
        <taxon>Hymenoptera</taxon>
        <taxon>Apocrita</taxon>
        <taxon>Aculeata</taxon>
        <taxon>Vespoidea</taxon>
        <taxon>Vespidae</taxon>
        <taxon>Vespinae</taxon>
        <taxon>Vespula</taxon>
    </lineage>
</organism>
<name>A0ABD2CPR5_VESMC</name>
<dbReference type="AlphaFoldDB" id="A0ABD2CPR5"/>
<evidence type="ECO:0000313" key="1">
    <source>
        <dbReference type="EMBL" id="KAL2746779.1"/>
    </source>
</evidence>
<keyword evidence="2" id="KW-1185">Reference proteome</keyword>
<proteinExistence type="predicted"/>
<reference evidence="1 2" key="1">
    <citation type="journal article" date="2024" name="Ann. Entomol. Soc. Am.">
        <title>Genomic analyses of the southern and eastern yellowjacket wasps (Hymenoptera: Vespidae) reveal evolutionary signatures of social life.</title>
        <authorList>
            <person name="Catto M.A."/>
            <person name="Caine P.B."/>
            <person name="Orr S.E."/>
            <person name="Hunt B.G."/>
            <person name="Goodisman M.A.D."/>
        </authorList>
    </citation>
    <scope>NUCLEOTIDE SEQUENCE [LARGE SCALE GENOMIC DNA]</scope>
    <source>
        <strain evidence="1">232</strain>
        <tissue evidence="1">Head and thorax</tissue>
    </source>
</reference>
<dbReference type="Proteomes" id="UP001607303">
    <property type="component" value="Unassembled WGS sequence"/>
</dbReference>
<protein>
    <submittedName>
        <fullName evidence="1">Uncharacterized protein</fullName>
    </submittedName>
</protein>
<comment type="caution">
    <text evidence="1">The sequence shown here is derived from an EMBL/GenBank/DDBJ whole genome shotgun (WGS) entry which is preliminary data.</text>
</comment>
<dbReference type="EMBL" id="JAYRBN010000037">
    <property type="protein sequence ID" value="KAL2746779.1"/>
    <property type="molecule type" value="Genomic_DNA"/>
</dbReference>
<sequence length="67" mass="7610">MQQPPRGETWVGSTCDISKSYEMQVLPGEWLHILVRVLNLFNLILIKHDSYDTTESICLSSVSSDNL</sequence>